<sequence length="602" mass="64789">MNTSGTEAALDQLAQAVNLIDSATAAFAADEPAAGHAAYFAWLVEQAGERLTRAQVHAAHGLRASGAHLLEPDSYQAIRQAGLRPSVEDLARTRGRKTTGRSYFKNTVDLYKGWLNLGVGVAQDRINMADALVAGITEAGQRTAPRFGRLGDELANPDTNPALVLTAARQLRKAEPDLGAGPQAGEACERLQEDAITLIRHEPGTARRHLPRLIEQSLGENRPLAALLGEAGLFRRGMRRGLMHYLLKVMPQDAELIESLCVQIDNPKTIAGNRDELKALVNEQYARPTPEPDADEQPAGAQAPAPGSASLPPQWGEQDTMPDWARPHDPSATTNAAEQAPPTATPPTAAPPTAAPPTPDARPAQTPGAGEGAGAFGQLGGTDRFPEELLKPFEDLRPEFRHLIALLSLLRADHSGTGKQVGVVQPEITVIMDYDKMVADGKDFAVTENGIPISAAAMRAMLCNGILRPAVFGTKSEILDIGRTNRLFPNYMRKGLRAKYRGCAYPGCTMPASRCEADHITPWDEGGQTSIDNGCLFCPMHHHARHCGLFTVIRNEDGPPMVLLPKDLDPHQRPRINTYWLSPSEALTAARAEQAAADRLAV</sequence>
<dbReference type="KEGG" id="gcr:GcLGCM259_0544"/>
<feature type="compositionally biased region" description="Pro residues" evidence="1">
    <location>
        <begin position="343"/>
        <end position="360"/>
    </location>
</feature>
<evidence type="ECO:0000256" key="1">
    <source>
        <dbReference type="SAM" id="MobiDB-lite"/>
    </source>
</evidence>
<evidence type="ECO:0000313" key="3">
    <source>
        <dbReference type="EMBL" id="QCY46309.1"/>
    </source>
</evidence>
<proteinExistence type="predicted"/>
<dbReference type="EMBL" id="CP034412">
    <property type="protein sequence ID" value="QCY46309.1"/>
    <property type="molecule type" value="Genomic_DNA"/>
</dbReference>
<dbReference type="AlphaFoldDB" id="A0A5B7WQZ7"/>
<feature type="compositionally biased region" description="Low complexity" evidence="1">
    <location>
        <begin position="297"/>
        <end position="313"/>
    </location>
</feature>
<feature type="compositionally biased region" description="Gly residues" evidence="1">
    <location>
        <begin position="369"/>
        <end position="380"/>
    </location>
</feature>
<dbReference type="InterPro" id="IPR003615">
    <property type="entry name" value="HNH_nuc"/>
</dbReference>
<evidence type="ECO:0000259" key="2">
    <source>
        <dbReference type="SMART" id="SM00507"/>
    </source>
</evidence>
<dbReference type="RefSeq" id="WP_138925695.1">
    <property type="nucleotide sequence ID" value="NZ_CP034412.1"/>
</dbReference>
<reference evidence="3 4" key="1">
    <citation type="submission" date="2018-12" db="EMBL/GenBank/DDBJ databases">
        <title>Complete Genome Sequence of Glutamicibacter creatinolyticus strain LGCM259,isolated from an abscess of a 12-year-old mare in Italy.</title>
        <authorList>
            <person name="Santos R.G."/>
            <person name="Silva A.L."/>
            <person name="Seyffert N."/>
            <person name="Castro T.L.P."/>
            <person name="Attili A.R."/>
            <person name="Rifici C."/>
            <person name="Mazzullo G."/>
            <person name="Brenig B."/>
            <person name="Venanzi F."/>
            <person name="Azevedo V."/>
        </authorList>
    </citation>
    <scope>NUCLEOTIDE SEQUENCE [LARGE SCALE GENOMIC DNA]</scope>
    <source>
        <strain evidence="3 4">LGCM 259</strain>
    </source>
</reference>
<dbReference type="SMART" id="SM00507">
    <property type="entry name" value="HNHc"/>
    <property type="match status" value="1"/>
</dbReference>
<dbReference type="Gene3D" id="1.10.30.50">
    <property type="match status" value="1"/>
</dbReference>
<keyword evidence="4" id="KW-1185">Reference proteome</keyword>
<feature type="compositionally biased region" description="Low complexity" evidence="1">
    <location>
        <begin position="332"/>
        <end position="342"/>
    </location>
</feature>
<name>A0A5B7WQZ7_9MICC</name>
<feature type="domain" description="HNH nuclease" evidence="2">
    <location>
        <begin position="491"/>
        <end position="543"/>
    </location>
</feature>
<dbReference type="CDD" id="cd00085">
    <property type="entry name" value="HNHc"/>
    <property type="match status" value="1"/>
</dbReference>
<dbReference type="Proteomes" id="UP000307000">
    <property type="component" value="Chromosome"/>
</dbReference>
<evidence type="ECO:0000313" key="4">
    <source>
        <dbReference type="Proteomes" id="UP000307000"/>
    </source>
</evidence>
<accession>A0A5B7WQZ7</accession>
<protein>
    <recommendedName>
        <fullName evidence="2">HNH nuclease domain-containing protein</fullName>
    </recommendedName>
</protein>
<gene>
    <name evidence="3" type="ORF">GcLGCM259_0544</name>
</gene>
<feature type="region of interest" description="Disordered" evidence="1">
    <location>
        <begin position="287"/>
        <end position="383"/>
    </location>
</feature>
<organism evidence="3 4">
    <name type="scientific">Glutamicibacter creatinolyticus</name>
    <dbReference type="NCBI Taxonomy" id="162496"/>
    <lineage>
        <taxon>Bacteria</taxon>
        <taxon>Bacillati</taxon>
        <taxon>Actinomycetota</taxon>
        <taxon>Actinomycetes</taxon>
        <taxon>Micrococcales</taxon>
        <taxon>Micrococcaceae</taxon>
        <taxon>Glutamicibacter</taxon>
    </lineage>
</organism>